<dbReference type="SMART" id="SM00382">
    <property type="entry name" value="AAA"/>
    <property type="match status" value="2"/>
</dbReference>
<dbReference type="GO" id="GO:0005524">
    <property type="term" value="F:ATP binding"/>
    <property type="evidence" value="ECO:0007669"/>
    <property type="project" value="UniProtKB-KW"/>
</dbReference>
<dbReference type="Pfam" id="PF00005">
    <property type="entry name" value="ABC_tran"/>
    <property type="match status" value="2"/>
</dbReference>
<sequence>MSGATQFLLVLWKNFLLQVRRPVGTLVELVIPPLAVVVLVGLKFGLFDIENRIFVTFPSDHLTVPLPNNTYQIYYAPNTTNTRKIADCIEKKLPYARVTGVNSDQDIVSALSSVAPPIVLSGSEYDSSECDSLKLPTNTPLGCFIRGAGIYFNNLESDSLEYTLRLRHEVGEDKSWETRDAAPNFQAPGPRITDNFYLSEGFIHLENIVGEAVIRLMANPNMTDCDGGLEHNISVAMRQLPYPQYTVDFFLITAVSILPFLIVLAFIYSAGTFTKELVLEKETRIRESMLMMGLKQWVLWTTWFIKQFIFLCISAFFVALLLKVGGVFPASDFFLLFSFLIVFNISAITFCFFLSVWFNSARIGLLIGFLGWFVNYLPYIFVPGRYQTLSLGAKLGFCILSNTCMGLGINTISLLEIREEGVLWSNFYKEISLDDDFNLGYVFLMLIIDSIIYMLIAWYVNGVKPGQYGVPKPFYFPFLPSYWLGRPMTSNQGLTNVLEGVDAPHLTELDPSAHEQEPHGLSVGISVQYLTKIYDGGVLRNYWASDSKQKIAVNKLSLNMYEGQITALLGHNGAGKTTTISILTGLYTPTGGTAVINGYDIRSNMDQIRHSLGICPQHNVLFDRLTVLEHLKFFARIKGVRGKDVVKEAECMIEDLQLQDKKNTPSLKLSGGMKRKLSAGIALIGGSKFVVLDEPTSGIDPYARRAIWDLLIRYKEGRTILLTTHSMDEADLLGDRIAIMAEGKLRCSGSSLFLKSRYGVGYRMVIVKEPSCVSSKVTDIVTSLVQGGKNVTDVGAEVSYVLPLKSSQSFPHLFDTLEAQKEQLGIAGFGISVTTMEEVFIKVGEGTDETLDERIKRTGTTTDIPVSRSQSPSRSITHSIRPASPVQNETLAQEVHQDGVDTTEQVPEVVIKGKSSVNSEVPPKPPTNFVPNSGAVLWCQQFYAMFLKRFYNSLRFWQAIITQLVLPLLFVLIAMILAVTLPNANENDPPRPLRISNSALVPDSRLVFFATLGDVSSDTLDFCSVTADSIGATELLDYTRDTLDMYSYVQNVETPSRCCNYSYQILDKFCARQPLKQLNCQQTRFKNKFGYRRGQNCLECCKANKAVVPSCTNPLTQTRSPDQEDLCPQPPQVSVDDAESNATGRLESETVFVDETLLRKGNDMSPDVYIRRIQAGFVISYRDPPYAACGCNDADSFSQNYVNSLSECTRSDGAQVYALRQRTQFFDWLSRDCDEGGSGSGSGSGSGVAPFSMDYAVDGLSANLLQLMACAENSSCDGENSTVRPTAEFYPKELPQIAVTVYYNNNPWHMSAAALNAFHNVWLRQATNNSNLRLTINNHPLPRTVDAEVDATQQNFNGFAIGTMVVFGFSFLISTFVLFPINEKEIKAKHLQFVSGVDVTSFWISTYAWDLLNALVPVVLSVILFAAFQVEGYTGDGLAGVFLLLLLTCWCTIPMVYAVSFLFSNSLVAFAVIFFFLFITSQVFLLIQFFVTDQSTKDALHYLTLFDPSYALSIGLNDLYLNNIVRGTCTQNNVTRAACRMSDTIRYVDNPLSIDRPGVGVNLIYMTLEGVLFFALTLLLENGFFFAEVRGMFVKYIQRRKTRPEAADEPLLLHGEDEDVAAERKKVVLGATTKEDTVIIKNLVKEYHRSLDGCTVRAAKLAVNGISLIVPQNECFGLLGVNGAGKTTTFSILTGDIAPTTGTAVIAGYDIRTDLRKVQQRIGYCPQFDALIERMTGRELLTMFARLRGIPESLISQAVEAEVARLDLSKHASKQCGKYSGGNKRKLSTAIALVGNPPIVFLDEPTTGMDPGTRRYLWDVLTGVTREGRSIILTSHSMEECEALCTRLAIMVNGQFKCLGSIQHLKNKYGSGYSLQAKLGQKMPTPKTYPTDQEETVFSVANPATEDGNPDHQSTLKRSAVEESHDGEDISSLHMFIKESFPEAILLEEHQGSVTYQLPSAGLTWSSVFRQLEANKDRLGIIDYSVSQTTLEQVFINFAREQEENGPE</sequence>
<feature type="transmembrane region" description="Helical" evidence="8">
    <location>
        <begin position="334"/>
        <end position="357"/>
    </location>
</feature>
<dbReference type="InterPro" id="IPR013525">
    <property type="entry name" value="ABC2_TM"/>
</dbReference>
<accession>A0AA35XJT9</accession>
<dbReference type="FunFam" id="3.40.50.300:FF:000327">
    <property type="entry name" value="ATP-binding cassette sub-family A member 3"/>
    <property type="match status" value="1"/>
</dbReference>
<evidence type="ECO:0000256" key="8">
    <source>
        <dbReference type="SAM" id="Phobius"/>
    </source>
</evidence>
<dbReference type="CDD" id="cd03263">
    <property type="entry name" value="ABC_subfamily_A"/>
    <property type="match status" value="2"/>
</dbReference>
<dbReference type="InterPro" id="IPR027417">
    <property type="entry name" value="P-loop_NTPase"/>
</dbReference>
<evidence type="ECO:0000259" key="9">
    <source>
        <dbReference type="PROSITE" id="PS50893"/>
    </source>
</evidence>
<feature type="domain" description="ABC transporter" evidence="9">
    <location>
        <begin position="525"/>
        <end position="767"/>
    </location>
</feature>
<organism evidence="10 11">
    <name type="scientific">Geodia barretti</name>
    <name type="common">Barrett's horny sponge</name>
    <dbReference type="NCBI Taxonomy" id="519541"/>
    <lineage>
        <taxon>Eukaryota</taxon>
        <taxon>Metazoa</taxon>
        <taxon>Porifera</taxon>
        <taxon>Demospongiae</taxon>
        <taxon>Heteroscleromorpha</taxon>
        <taxon>Tetractinellida</taxon>
        <taxon>Astrophorina</taxon>
        <taxon>Geodiidae</taxon>
        <taxon>Geodia</taxon>
    </lineage>
</organism>
<dbReference type="EMBL" id="CASHTH010004108">
    <property type="protein sequence ID" value="CAI8053622.1"/>
    <property type="molecule type" value="Genomic_DNA"/>
</dbReference>
<evidence type="ECO:0000256" key="4">
    <source>
        <dbReference type="ARBA" id="ARBA00022840"/>
    </source>
</evidence>
<proteinExistence type="predicted"/>
<dbReference type="Gene3D" id="3.40.50.300">
    <property type="entry name" value="P-loop containing nucleotide triphosphate hydrolases"/>
    <property type="match status" value="2"/>
</dbReference>
<feature type="region of interest" description="Disordered" evidence="7">
    <location>
        <begin position="1903"/>
        <end position="1924"/>
    </location>
</feature>
<evidence type="ECO:0000256" key="7">
    <source>
        <dbReference type="SAM" id="MobiDB-lite"/>
    </source>
</evidence>
<dbReference type="InterPro" id="IPR056264">
    <property type="entry name" value="R2_ABCA1-4-like"/>
</dbReference>
<feature type="transmembrane region" description="Helical" evidence="8">
    <location>
        <begin position="1359"/>
        <end position="1381"/>
    </location>
</feature>
<keyword evidence="5 8" id="KW-1133">Transmembrane helix</keyword>
<dbReference type="GO" id="GO:0005319">
    <property type="term" value="F:lipid transporter activity"/>
    <property type="evidence" value="ECO:0007669"/>
    <property type="project" value="TreeGrafter"/>
</dbReference>
<dbReference type="InterPro" id="IPR026082">
    <property type="entry name" value="ABCA"/>
</dbReference>
<gene>
    <name evidence="10" type="ORF">GBAR_LOCUS29315</name>
</gene>
<protein>
    <submittedName>
        <fullName evidence="10">ATP-binding cassette sub-family A member 3</fullName>
    </submittedName>
</protein>
<evidence type="ECO:0000256" key="2">
    <source>
        <dbReference type="ARBA" id="ARBA00022692"/>
    </source>
</evidence>
<keyword evidence="2 8" id="KW-0812">Transmembrane</keyword>
<name>A0AA35XJT9_GEOBA</name>
<evidence type="ECO:0000256" key="1">
    <source>
        <dbReference type="ARBA" id="ARBA00004141"/>
    </source>
</evidence>
<feature type="transmembrane region" description="Helical" evidence="8">
    <location>
        <begin position="297"/>
        <end position="322"/>
    </location>
</feature>
<comment type="subcellular location">
    <subcellularLocation>
        <location evidence="1">Membrane</location>
        <topology evidence="1">Multi-pass membrane protein</topology>
    </subcellularLocation>
</comment>
<dbReference type="GO" id="GO:0140359">
    <property type="term" value="F:ABC-type transporter activity"/>
    <property type="evidence" value="ECO:0007669"/>
    <property type="project" value="InterPro"/>
</dbReference>
<dbReference type="FunFam" id="3.40.50.300:FF:000933">
    <property type="entry name" value="ABC transporter A family member 7"/>
    <property type="match status" value="1"/>
</dbReference>
<feature type="transmembrane region" description="Helical" evidence="8">
    <location>
        <begin position="1440"/>
        <end position="1460"/>
    </location>
</feature>
<keyword evidence="3" id="KW-0547">Nucleotide-binding</keyword>
<dbReference type="Pfam" id="PF23321">
    <property type="entry name" value="R1_ABCA1"/>
    <property type="match status" value="1"/>
</dbReference>
<feature type="transmembrane region" description="Helical" evidence="8">
    <location>
        <begin position="363"/>
        <end position="382"/>
    </location>
</feature>
<feature type="transmembrane region" description="Helical" evidence="8">
    <location>
        <begin position="1467"/>
        <end position="1491"/>
    </location>
</feature>
<feature type="transmembrane region" description="Helical" evidence="8">
    <location>
        <begin position="956"/>
        <end position="981"/>
    </location>
</feature>
<dbReference type="GO" id="GO:0016020">
    <property type="term" value="C:membrane"/>
    <property type="evidence" value="ECO:0007669"/>
    <property type="project" value="UniProtKB-SubCell"/>
</dbReference>
<feature type="region of interest" description="Disordered" evidence="7">
    <location>
        <begin position="862"/>
        <end position="882"/>
    </location>
</feature>
<dbReference type="InterPro" id="IPR003439">
    <property type="entry name" value="ABC_transporter-like_ATP-bd"/>
</dbReference>
<dbReference type="Proteomes" id="UP001174909">
    <property type="component" value="Unassembled WGS sequence"/>
</dbReference>
<keyword evidence="6 8" id="KW-0472">Membrane</keyword>
<evidence type="ECO:0000256" key="5">
    <source>
        <dbReference type="ARBA" id="ARBA00022989"/>
    </source>
</evidence>
<evidence type="ECO:0000313" key="11">
    <source>
        <dbReference type="Proteomes" id="UP001174909"/>
    </source>
</evidence>
<dbReference type="GO" id="GO:0016887">
    <property type="term" value="F:ATP hydrolysis activity"/>
    <property type="evidence" value="ECO:0007669"/>
    <property type="project" value="InterPro"/>
</dbReference>
<keyword evidence="4 10" id="KW-0067">ATP-binding</keyword>
<feature type="transmembrane region" description="Helical" evidence="8">
    <location>
        <begin position="1402"/>
        <end position="1428"/>
    </location>
</feature>
<comment type="caution">
    <text evidence="10">The sequence shown here is derived from an EMBL/GenBank/DDBJ whole genome shotgun (WGS) entry which is preliminary data.</text>
</comment>
<dbReference type="CDD" id="cd06174">
    <property type="entry name" value="MFS"/>
    <property type="match status" value="1"/>
</dbReference>
<dbReference type="InterPro" id="IPR003593">
    <property type="entry name" value="AAA+_ATPase"/>
</dbReference>
<feature type="transmembrane region" description="Helical" evidence="8">
    <location>
        <begin position="394"/>
        <end position="417"/>
    </location>
</feature>
<feature type="transmembrane region" description="Helical" evidence="8">
    <location>
        <begin position="247"/>
        <end position="268"/>
    </location>
</feature>
<evidence type="ECO:0000313" key="10">
    <source>
        <dbReference type="EMBL" id="CAI8053622.1"/>
    </source>
</evidence>
<evidence type="ECO:0000256" key="6">
    <source>
        <dbReference type="ARBA" id="ARBA00023136"/>
    </source>
</evidence>
<dbReference type="Pfam" id="PF12698">
    <property type="entry name" value="ABC2_membrane_3"/>
    <property type="match status" value="2"/>
</dbReference>
<dbReference type="PROSITE" id="PS50893">
    <property type="entry name" value="ABC_TRANSPORTER_2"/>
    <property type="match status" value="2"/>
</dbReference>
<reference evidence="10" key="1">
    <citation type="submission" date="2023-03" db="EMBL/GenBank/DDBJ databases">
        <authorList>
            <person name="Steffen K."/>
            <person name="Cardenas P."/>
        </authorList>
    </citation>
    <scope>NUCLEOTIDE SEQUENCE</scope>
</reference>
<evidence type="ECO:0000256" key="3">
    <source>
        <dbReference type="ARBA" id="ARBA00022741"/>
    </source>
</evidence>
<dbReference type="PANTHER" id="PTHR19229">
    <property type="entry name" value="ATP-BINDING CASSETTE TRANSPORTER SUBFAMILY A ABCA"/>
    <property type="match status" value="1"/>
</dbReference>
<feature type="compositionally biased region" description="Polar residues" evidence="7">
    <location>
        <begin position="862"/>
        <end position="878"/>
    </location>
</feature>
<feature type="transmembrane region" description="Helical" evidence="8">
    <location>
        <begin position="437"/>
        <end position="460"/>
    </location>
</feature>
<keyword evidence="11" id="KW-1185">Reference proteome</keyword>
<dbReference type="PANTHER" id="PTHR19229:SF268">
    <property type="entry name" value="ABC TRANSPORTER DOMAIN-CONTAINING PROTEIN"/>
    <property type="match status" value="1"/>
</dbReference>
<dbReference type="SUPFAM" id="SSF52540">
    <property type="entry name" value="P-loop containing nucleoside triphosphate hydrolases"/>
    <property type="match status" value="2"/>
</dbReference>
<feature type="domain" description="ABC transporter" evidence="9">
    <location>
        <begin position="1638"/>
        <end position="1878"/>
    </location>
</feature>